<comment type="caution">
    <text evidence="2">The sequence shown here is derived from an EMBL/GenBank/DDBJ whole genome shotgun (WGS) entry which is preliminary data.</text>
</comment>
<sequence>ILSNPSNFPSKNLTTKNIVISVVSSIVGTAILIGIGALLYRW</sequence>
<gene>
    <name evidence="2" type="ORF">FMOSSE_LOCUS15671</name>
</gene>
<feature type="non-terminal residue" evidence="2">
    <location>
        <position position="1"/>
    </location>
</feature>
<protein>
    <submittedName>
        <fullName evidence="2">611_t:CDS:1</fullName>
    </submittedName>
</protein>
<reference evidence="2" key="1">
    <citation type="submission" date="2021-06" db="EMBL/GenBank/DDBJ databases">
        <authorList>
            <person name="Kallberg Y."/>
            <person name="Tangrot J."/>
            <person name="Rosling A."/>
        </authorList>
    </citation>
    <scope>NUCLEOTIDE SEQUENCE</scope>
    <source>
        <strain evidence="2">87-6 pot B 2015</strain>
    </source>
</reference>
<organism evidence="2 3">
    <name type="scientific">Funneliformis mosseae</name>
    <name type="common">Endomycorrhizal fungus</name>
    <name type="synonym">Glomus mosseae</name>
    <dbReference type="NCBI Taxonomy" id="27381"/>
    <lineage>
        <taxon>Eukaryota</taxon>
        <taxon>Fungi</taxon>
        <taxon>Fungi incertae sedis</taxon>
        <taxon>Mucoromycota</taxon>
        <taxon>Glomeromycotina</taxon>
        <taxon>Glomeromycetes</taxon>
        <taxon>Glomerales</taxon>
        <taxon>Glomeraceae</taxon>
        <taxon>Funneliformis</taxon>
    </lineage>
</organism>
<evidence type="ECO:0000313" key="3">
    <source>
        <dbReference type="Proteomes" id="UP000789375"/>
    </source>
</evidence>
<keyword evidence="1" id="KW-0812">Transmembrane</keyword>
<proteinExistence type="predicted"/>
<evidence type="ECO:0000256" key="1">
    <source>
        <dbReference type="SAM" id="Phobius"/>
    </source>
</evidence>
<accession>A0A9N9IDU2</accession>
<dbReference type="Proteomes" id="UP000789375">
    <property type="component" value="Unassembled WGS sequence"/>
</dbReference>
<name>A0A9N9IDU2_FUNMO</name>
<feature type="transmembrane region" description="Helical" evidence="1">
    <location>
        <begin position="18"/>
        <end position="40"/>
    </location>
</feature>
<keyword evidence="1" id="KW-1133">Transmembrane helix</keyword>
<dbReference type="AlphaFoldDB" id="A0A9N9IDU2"/>
<dbReference type="EMBL" id="CAJVPP010017049">
    <property type="protein sequence ID" value="CAG8731469.1"/>
    <property type="molecule type" value="Genomic_DNA"/>
</dbReference>
<keyword evidence="3" id="KW-1185">Reference proteome</keyword>
<keyword evidence="1" id="KW-0472">Membrane</keyword>
<evidence type="ECO:0000313" key="2">
    <source>
        <dbReference type="EMBL" id="CAG8731469.1"/>
    </source>
</evidence>